<reference evidence="1" key="1">
    <citation type="journal article" date="2014" name="Front. Microbiol.">
        <title>High frequency of phylogenetically diverse reductive dehalogenase-homologous genes in deep subseafloor sedimentary metagenomes.</title>
        <authorList>
            <person name="Kawai M."/>
            <person name="Futagami T."/>
            <person name="Toyoda A."/>
            <person name="Takaki Y."/>
            <person name="Nishi S."/>
            <person name="Hori S."/>
            <person name="Arai W."/>
            <person name="Tsubouchi T."/>
            <person name="Morono Y."/>
            <person name="Uchiyama I."/>
            <person name="Ito T."/>
            <person name="Fujiyama A."/>
            <person name="Inagaki F."/>
            <person name="Takami H."/>
        </authorList>
    </citation>
    <scope>NUCLEOTIDE SEQUENCE</scope>
    <source>
        <strain evidence="1">Expedition CK06-06</strain>
    </source>
</reference>
<feature type="non-terminal residue" evidence="1">
    <location>
        <position position="95"/>
    </location>
</feature>
<dbReference type="EMBL" id="BART01032795">
    <property type="protein sequence ID" value="GAH14821.1"/>
    <property type="molecule type" value="Genomic_DNA"/>
</dbReference>
<proteinExistence type="predicted"/>
<sequence length="95" mass="11321">MELLNYLIDNRINKDNFRRLNNQFETENFVPFLGAGLSIPTGEPDWENLLKKMQSSTSVKIRLRKDVNGNVNYPRCFSNLYRKMENKLNFYSHLF</sequence>
<gene>
    <name evidence="1" type="ORF">S01H4_56574</name>
</gene>
<dbReference type="AlphaFoldDB" id="X1D1Z7"/>
<accession>X1D1Z7</accession>
<organism evidence="1">
    <name type="scientific">marine sediment metagenome</name>
    <dbReference type="NCBI Taxonomy" id="412755"/>
    <lineage>
        <taxon>unclassified sequences</taxon>
        <taxon>metagenomes</taxon>
        <taxon>ecological metagenomes</taxon>
    </lineage>
</organism>
<protein>
    <submittedName>
        <fullName evidence="1">Uncharacterized protein</fullName>
    </submittedName>
</protein>
<evidence type="ECO:0000313" key="1">
    <source>
        <dbReference type="EMBL" id="GAH14821.1"/>
    </source>
</evidence>
<name>X1D1Z7_9ZZZZ</name>
<comment type="caution">
    <text evidence="1">The sequence shown here is derived from an EMBL/GenBank/DDBJ whole genome shotgun (WGS) entry which is preliminary data.</text>
</comment>